<gene>
    <name evidence="2" type="ORF">BJ508DRAFT_365033</name>
</gene>
<sequence length="302" mass="33999">MMVNHDGPFEFDDRIYVPKLENGVLQPYDHLNSSSAMDHRHHMLASLTIRRTTLDRIQDRILQKFPRQRPLDLDDEDSTDPPEPMSDFKWMRFRKALNDLTRRMDALSFRYWCYLSLVNITTVKARKIQALAKNMLAIVDQAETCFLRYSNYLLEGDETISDFMRDDILDTQLAITVGSSIHELGTAETIGVQHGSNFDEALHVADGFAELGFMNGVGQGGLMDGVGHAGLGSVLDQLAPIQFGYGGASATWFDTNSEGSHHEFVDVDDGPQGEPNELDSPMSEDGFDYETFDYAGFYGEYL</sequence>
<evidence type="ECO:0000256" key="1">
    <source>
        <dbReference type="SAM" id="MobiDB-lite"/>
    </source>
</evidence>
<dbReference type="EMBL" id="ML119744">
    <property type="protein sequence ID" value="RPA76447.1"/>
    <property type="molecule type" value="Genomic_DNA"/>
</dbReference>
<evidence type="ECO:0000313" key="3">
    <source>
        <dbReference type="Proteomes" id="UP000275078"/>
    </source>
</evidence>
<proteinExistence type="predicted"/>
<dbReference type="Proteomes" id="UP000275078">
    <property type="component" value="Unassembled WGS sequence"/>
</dbReference>
<evidence type="ECO:0000313" key="2">
    <source>
        <dbReference type="EMBL" id="RPA76447.1"/>
    </source>
</evidence>
<organism evidence="2 3">
    <name type="scientific">Ascobolus immersus RN42</name>
    <dbReference type="NCBI Taxonomy" id="1160509"/>
    <lineage>
        <taxon>Eukaryota</taxon>
        <taxon>Fungi</taxon>
        <taxon>Dikarya</taxon>
        <taxon>Ascomycota</taxon>
        <taxon>Pezizomycotina</taxon>
        <taxon>Pezizomycetes</taxon>
        <taxon>Pezizales</taxon>
        <taxon>Ascobolaceae</taxon>
        <taxon>Ascobolus</taxon>
    </lineage>
</organism>
<protein>
    <submittedName>
        <fullName evidence="2">Uncharacterized protein</fullName>
    </submittedName>
</protein>
<keyword evidence="3" id="KW-1185">Reference proteome</keyword>
<accession>A0A3N4HT34</accession>
<name>A0A3N4HT34_ASCIM</name>
<reference evidence="2 3" key="1">
    <citation type="journal article" date="2018" name="Nat. Ecol. Evol.">
        <title>Pezizomycetes genomes reveal the molecular basis of ectomycorrhizal truffle lifestyle.</title>
        <authorList>
            <person name="Murat C."/>
            <person name="Payen T."/>
            <person name="Noel B."/>
            <person name="Kuo A."/>
            <person name="Morin E."/>
            <person name="Chen J."/>
            <person name="Kohler A."/>
            <person name="Krizsan K."/>
            <person name="Balestrini R."/>
            <person name="Da Silva C."/>
            <person name="Montanini B."/>
            <person name="Hainaut M."/>
            <person name="Levati E."/>
            <person name="Barry K.W."/>
            <person name="Belfiori B."/>
            <person name="Cichocki N."/>
            <person name="Clum A."/>
            <person name="Dockter R.B."/>
            <person name="Fauchery L."/>
            <person name="Guy J."/>
            <person name="Iotti M."/>
            <person name="Le Tacon F."/>
            <person name="Lindquist E.A."/>
            <person name="Lipzen A."/>
            <person name="Malagnac F."/>
            <person name="Mello A."/>
            <person name="Molinier V."/>
            <person name="Miyauchi S."/>
            <person name="Poulain J."/>
            <person name="Riccioni C."/>
            <person name="Rubini A."/>
            <person name="Sitrit Y."/>
            <person name="Splivallo R."/>
            <person name="Traeger S."/>
            <person name="Wang M."/>
            <person name="Zifcakova L."/>
            <person name="Wipf D."/>
            <person name="Zambonelli A."/>
            <person name="Paolocci F."/>
            <person name="Nowrousian M."/>
            <person name="Ottonello S."/>
            <person name="Baldrian P."/>
            <person name="Spatafora J.W."/>
            <person name="Henrissat B."/>
            <person name="Nagy L.G."/>
            <person name="Aury J.M."/>
            <person name="Wincker P."/>
            <person name="Grigoriev I.V."/>
            <person name="Bonfante P."/>
            <person name="Martin F.M."/>
        </authorList>
    </citation>
    <scope>NUCLEOTIDE SEQUENCE [LARGE SCALE GENOMIC DNA]</scope>
    <source>
        <strain evidence="2 3">RN42</strain>
    </source>
</reference>
<dbReference type="AlphaFoldDB" id="A0A3N4HT34"/>
<feature type="region of interest" description="Disordered" evidence="1">
    <location>
        <begin position="265"/>
        <end position="285"/>
    </location>
</feature>